<name>A0A368GII7_ANCCA</name>
<proteinExistence type="predicted"/>
<dbReference type="AlphaFoldDB" id="A0A368GII7"/>
<gene>
    <name evidence="1" type="ORF">ANCCAN_09784</name>
</gene>
<keyword evidence="2" id="KW-1185">Reference proteome</keyword>
<comment type="caution">
    <text evidence="1">The sequence shown here is derived from an EMBL/GenBank/DDBJ whole genome shotgun (WGS) entry which is preliminary data.</text>
</comment>
<dbReference type="Proteomes" id="UP000252519">
    <property type="component" value="Unassembled WGS sequence"/>
</dbReference>
<organism evidence="1 2">
    <name type="scientific">Ancylostoma caninum</name>
    <name type="common">Dog hookworm</name>
    <dbReference type="NCBI Taxonomy" id="29170"/>
    <lineage>
        <taxon>Eukaryota</taxon>
        <taxon>Metazoa</taxon>
        <taxon>Ecdysozoa</taxon>
        <taxon>Nematoda</taxon>
        <taxon>Chromadorea</taxon>
        <taxon>Rhabditida</taxon>
        <taxon>Rhabditina</taxon>
        <taxon>Rhabditomorpha</taxon>
        <taxon>Strongyloidea</taxon>
        <taxon>Ancylostomatidae</taxon>
        <taxon>Ancylostomatinae</taxon>
        <taxon>Ancylostoma</taxon>
    </lineage>
</organism>
<protein>
    <submittedName>
        <fullName evidence="1">Uncharacterized protein</fullName>
    </submittedName>
</protein>
<evidence type="ECO:0000313" key="1">
    <source>
        <dbReference type="EMBL" id="RCN44201.1"/>
    </source>
</evidence>
<dbReference type="GO" id="GO:0003676">
    <property type="term" value="F:nucleic acid binding"/>
    <property type="evidence" value="ECO:0007669"/>
    <property type="project" value="InterPro"/>
</dbReference>
<dbReference type="STRING" id="29170.A0A368GII7"/>
<sequence>MTTQWDKVIFSDEDEFNLDDLDRYRHYWRDLWKEPFMFSRRNIDDGEWTPPNTKKCWEHICSLFEKSSAPFSRFSARQHCRPRVSFNENCLQEHRIYAVDRPACLSDCNQVENMWGIIARHVYLVRESWAKLWRLVETKNIGFMHYENAMEQVPFCGNQY</sequence>
<dbReference type="EMBL" id="JOJR01000135">
    <property type="protein sequence ID" value="RCN44201.1"/>
    <property type="molecule type" value="Genomic_DNA"/>
</dbReference>
<evidence type="ECO:0000313" key="2">
    <source>
        <dbReference type="Proteomes" id="UP000252519"/>
    </source>
</evidence>
<dbReference type="Gene3D" id="3.30.420.10">
    <property type="entry name" value="Ribonuclease H-like superfamily/Ribonuclease H"/>
    <property type="match status" value="1"/>
</dbReference>
<dbReference type="InterPro" id="IPR036397">
    <property type="entry name" value="RNaseH_sf"/>
</dbReference>
<reference evidence="1 2" key="1">
    <citation type="submission" date="2014-10" db="EMBL/GenBank/DDBJ databases">
        <title>Draft genome of the hookworm Ancylostoma caninum.</title>
        <authorList>
            <person name="Mitreva M."/>
        </authorList>
    </citation>
    <scope>NUCLEOTIDE SEQUENCE [LARGE SCALE GENOMIC DNA]</scope>
    <source>
        <strain evidence="1 2">Baltimore</strain>
    </source>
</reference>
<accession>A0A368GII7</accession>